<evidence type="ECO:0000259" key="2">
    <source>
        <dbReference type="Pfam" id="PF02470"/>
    </source>
</evidence>
<dbReference type="GO" id="GO:0005576">
    <property type="term" value="C:extracellular region"/>
    <property type="evidence" value="ECO:0007669"/>
    <property type="project" value="TreeGrafter"/>
</dbReference>
<dbReference type="NCBIfam" id="TIGR00996">
    <property type="entry name" value="Mtu_fam_mce"/>
    <property type="match status" value="1"/>
</dbReference>
<dbReference type="PANTHER" id="PTHR33371">
    <property type="entry name" value="INTERMEMBRANE PHOSPHOLIPID TRANSPORT SYSTEM BINDING PROTEIN MLAD-RELATED"/>
    <property type="match status" value="1"/>
</dbReference>
<organism evidence="3 4">
    <name type="scientific">Speluncibacter jeojiensis</name>
    <dbReference type="NCBI Taxonomy" id="2710754"/>
    <lineage>
        <taxon>Bacteria</taxon>
        <taxon>Bacillati</taxon>
        <taxon>Actinomycetota</taxon>
        <taxon>Actinomycetes</taxon>
        <taxon>Mycobacteriales</taxon>
        <taxon>Speluncibacteraceae</taxon>
        <taxon>Speluncibacter</taxon>
    </lineage>
</organism>
<dbReference type="AlphaFoldDB" id="A0A9X4M2I1"/>
<protein>
    <submittedName>
        <fullName evidence="3">MCE family protein</fullName>
    </submittedName>
</protein>
<keyword evidence="4" id="KW-1185">Reference proteome</keyword>
<evidence type="ECO:0000313" key="4">
    <source>
        <dbReference type="Proteomes" id="UP001152755"/>
    </source>
</evidence>
<dbReference type="InterPro" id="IPR052336">
    <property type="entry name" value="MlaD_Phospholipid_Transporter"/>
</dbReference>
<name>A0A9X4M2I1_9ACTN</name>
<dbReference type="PANTHER" id="PTHR33371:SF16">
    <property type="entry name" value="MCE-FAMILY PROTEIN MCE3F"/>
    <property type="match status" value="1"/>
</dbReference>
<dbReference type="Pfam" id="PF02470">
    <property type="entry name" value="MlaD"/>
    <property type="match status" value="1"/>
</dbReference>
<evidence type="ECO:0000313" key="3">
    <source>
        <dbReference type="EMBL" id="MDG3016858.1"/>
    </source>
</evidence>
<dbReference type="EMBL" id="JANRHA010000018">
    <property type="protein sequence ID" value="MDG3016858.1"/>
    <property type="molecule type" value="Genomic_DNA"/>
</dbReference>
<dbReference type="InterPro" id="IPR003399">
    <property type="entry name" value="Mce/MlaD"/>
</dbReference>
<gene>
    <name evidence="3" type="ORF">NVS88_20090</name>
</gene>
<dbReference type="Proteomes" id="UP001152755">
    <property type="component" value="Unassembled WGS sequence"/>
</dbReference>
<comment type="caution">
    <text evidence="3">The sequence shown here is derived from an EMBL/GenBank/DDBJ whole genome shotgun (WGS) entry which is preliminary data.</text>
</comment>
<proteinExistence type="predicted"/>
<reference evidence="3" key="1">
    <citation type="submission" date="2022-08" db="EMBL/GenBank/DDBJ databases">
        <title>Genome analysis of Corynebacteriales strain.</title>
        <authorList>
            <person name="Lee S.D."/>
        </authorList>
    </citation>
    <scope>NUCLEOTIDE SEQUENCE</scope>
    <source>
        <strain evidence="3">D3-21</strain>
    </source>
</reference>
<dbReference type="InterPro" id="IPR005693">
    <property type="entry name" value="Mce"/>
</dbReference>
<dbReference type="RefSeq" id="WP_277832520.1">
    <property type="nucleotide sequence ID" value="NZ_JAAIVF010000003.1"/>
</dbReference>
<feature type="region of interest" description="Disordered" evidence="1">
    <location>
        <begin position="377"/>
        <end position="447"/>
    </location>
</feature>
<evidence type="ECO:0000256" key="1">
    <source>
        <dbReference type="SAM" id="MobiDB-lite"/>
    </source>
</evidence>
<feature type="domain" description="Mce/MlaD" evidence="2">
    <location>
        <begin position="40"/>
        <end position="114"/>
    </location>
</feature>
<sequence length="447" mass="47056">MMLTRFVRAQLAVFAVLAIVGMALVGVDYVKVPAALGIGNYTVTLNLPASGGLYRFSNVTYRGINVGQVSAVSVVPDGVRATLRLRSSTKIPRSVQVRVRSMSAIGEQYVDLLPSSTAGPYLHDGEVLTVPATALPTAIGPLLDRAQTLLDSVPQDRLREVIDESFRAFGGQAPAMSKLLDSTVSFVNQTSDAAEPTRDLVQRLGPLLDDQAVTSSEIRTWVSGLADITGQVQAADPHVQSLLQSGPATAQSAQDLLAQVQPTLPVLLKNLTSVGQVLLTYNPAIEQIMLLLPPLEAAQTTVVQTGAPDGAAAVDFVMEANDPAACTTGYLPASARRSPTDFSIPDTPSDLYCKVPRDSKFAVRGSRNLPCLAVPGKRAPTPQECASDKPYTAAGTNAPDEIDPAPAVGTTGYNPADGTYVGPDGKTYRVDTPPDGRAPAWPSLLTK</sequence>
<accession>A0A9X4M2I1</accession>